<dbReference type="PANTHER" id="PTHR48081:SF6">
    <property type="entry name" value="PEPTIDASE S9 PROLYL OLIGOPEPTIDASE CATALYTIC DOMAIN-CONTAINING PROTEIN"/>
    <property type="match status" value="1"/>
</dbReference>
<gene>
    <name evidence="4" type="ORF">CLV58_13926</name>
</gene>
<evidence type="ECO:0000256" key="1">
    <source>
        <dbReference type="ARBA" id="ARBA00022801"/>
    </source>
</evidence>
<keyword evidence="2" id="KW-0732">Signal</keyword>
<evidence type="ECO:0000313" key="4">
    <source>
        <dbReference type="EMBL" id="PRY24558.1"/>
    </source>
</evidence>
<dbReference type="Proteomes" id="UP000238375">
    <property type="component" value="Unassembled WGS sequence"/>
</dbReference>
<organism evidence="4 5">
    <name type="scientific">Spirosoma oryzae</name>
    <dbReference type="NCBI Taxonomy" id="1469603"/>
    <lineage>
        <taxon>Bacteria</taxon>
        <taxon>Pseudomonadati</taxon>
        <taxon>Bacteroidota</taxon>
        <taxon>Cytophagia</taxon>
        <taxon>Cytophagales</taxon>
        <taxon>Cytophagaceae</taxon>
        <taxon>Spirosoma</taxon>
    </lineage>
</organism>
<accession>A0A2T0RTR7</accession>
<dbReference type="SUPFAM" id="SSF53474">
    <property type="entry name" value="alpha/beta-Hydrolases"/>
    <property type="match status" value="1"/>
</dbReference>
<proteinExistence type="predicted"/>
<sequence length="297" mass="32404">MKKSCQLLVLLLASGLSAQAQEIIPLYVGNVPNAKPSSVKEVQSSPGVYRGITMPTLEVYLPDKAIATGTAVVVIPGGGYGVVVYQGEGIGTAKALAQKGVAAFVLKYRLPSDSTMIDKTIGPLQDAQQAIKRVREGAAKWGIDPGKVGIMGFSAGGHLASTEATHFDKAQIDNPGNTSLRPDFQVLIYPVISMRDSLAHRGSRDNLLGKNPSRQTIELFSNESQIRPNTPPTYLTHAADDKVVDVDNSIAYFEALRHQKIPVEMHVYPKGDHGFIFRQPGWIDPLFDWMKRNNWIR</sequence>
<evidence type="ECO:0000256" key="2">
    <source>
        <dbReference type="SAM" id="SignalP"/>
    </source>
</evidence>
<dbReference type="InterPro" id="IPR049492">
    <property type="entry name" value="BD-FAE-like_dom"/>
</dbReference>
<name>A0A2T0RTR7_9BACT</name>
<keyword evidence="5" id="KW-1185">Reference proteome</keyword>
<dbReference type="InterPro" id="IPR029058">
    <property type="entry name" value="AB_hydrolase_fold"/>
</dbReference>
<keyword evidence="1" id="KW-0378">Hydrolase</keyword>
<dbReference type="GO" id="GO:0016787">
    <property type="term" value="F:hydrolase activity"/>
    <property type="evidence" value="ECO:0007669"/>
    <property type="project" value="UniProtKB-KW"/>
</dbReference>
<dbReference type="InterPro" id="IPR050300">
    <property type="entry name" value="GDXG_lipolytic_enzyme"/>
</dbReference>
<dbReference type="Gene3D" id="3.40.50.1820">
    <property type="entry name" value="alpha/beta hydrolase"/>
    <property type="match status" value="1"/>
</dbReference>
<dbReference type="Pfam" id="PF20434">
    <property type="entry name" value="BD-FAE"/>
    <property type="match status" value="1"/>
</dbReference>
<feature type="chain" id="PRO_5015643558" evidence="2">
    <location>
        <begin position="21"/>
        <end position="297"/>
    </location>
</feature>
<comment type="caution">
    <text evidence="4">The sequence shown here is derived from an EMBL/GenBank/DDBJ whole genome shotgun (WGS) entry which is preliminary data.</text>
</comment>
<dbReference type="EMBL" id="PVTE01000039">
    <property type="protein sequence ID" value="PRY24558.1"/>
    <property type="molecule type" value="Genomic_DNA"/>
</dbReference>
<evidence type="ECO:0000313" key="5">
    <source>
        <dbReference type="Proteomes" id="UP000238375"/>
    </source>
</evidence>
<dbReference type="PANTHER" id="PTHR48081">
    <property type="entry name" value="AB HYDROLASE SUPERFAMILY PROTEIN C4A8.06C"/>
    <property type="match status" value="1"/>
</dbReference>
<protein>
    <submittedName>
        <fullName evidence="4">Acetyl esterase/lipase</fullName>
    </submittedName>
</protein>
<evidence type="ECO:0000259" key="3">
    <source>
        <dbReference type="Pfam" id="PF20434"/>
    </source>
</evidence>
<reference evidence="4 5" key="1">
    <citation type="submission" date="2018-03" db="EMBL/GenBank/DDBJ databases">
        <title>Genomic Encyclopedia of Archaeal and Bacterial Type Strains, Phase II (KMG-II): from individual species to whole genera.</title>
        <authorList>
            <person name="Goeker M."/>
        </authorList>
    </citation>
    <scope>NUCLEOTIDE SEQUENCE [LARGE SCALE GENOMIC DNA]</scope>
    <source>
        <strain evidence="4 5">DSM 28354</strain>
    </source>
</reference>
<feature type="domain" description="BD-FAE-like" evidence="3">
    <location>
        <begin position="57"/>
        <end position="255"/>
    </location>
</feature>
<dbReference type="AlphaFoldDB" id="A0A2T0RTR7"/>
<feature type="signal peptide" evidence="2">
    <location>
        <begin position="1"/>
        <end position="20"/>
    </location>
</feature>
<dbReference type="OrthoDB" id="9794725at2"/>
<dbReference type="RefSeq" id="WP_106140757.1">
    <property type="nucleotide sequence ID" value="NZ_PVTE01000039.1"/>
</dbReference>